<name>A0AAD8AFU3_DIPPU</name>
<comment type="caution">
    <text evidence="1">The sequence shown here is derived from an EMBL/GenBank/DDBJ whole genome shotgun (WGS) entry which is preliminary data.</text>
</comment>
<gene>
    <name evidence="1" type="ORF">L9F63_010969</name>
</gene>
<proteinExistence type="predicted"/>
<dbReference type="Proteomes" id="UP001233999">
    <property type="component" value="Unassembled WGS sequence"/>
</dbReference>
<protein>
    <submittedName>
        <fullName evidence="1">Uncharacterized protein</fullName>
    </submittedName>
</protein>
<accession>A0AAD8AFU3</accession>
<reference evidence="1" key="2">
    <citation type="submission" date="2023-05" db="EMBL/GenBank/DDBJ databases">
        <authorList>
            <person name="Fouks B."/>
        </authorList>
    </citation>
    <scope>NUCLEOTIDE SEQUENCE</scope>
    <source>
        <strain evidence="1">Stay&amp;Tobe</strain>
        <tissue evidence="1">Testes</tissue>
    </source>
</reference>
<dbReference type="AlphaFoldDB" id="A0AAD8AFU3"/>
<evidence type="ECO:0000313" key="1">
    <source>
        <dbReference type="EMBL" id="KAJ9598353.1"/>
    </source>
</evidence>
<evidence type="ECO:0000313" key="2">
    <source>
        <dbReference type="Proteomes" id="UP001233999"/>
    </source>
</evidence>
<reference evidence="1" key="1">
    <citation type="journal article" date="2023" name="IScience">
        <title>Live-bearing cockroach genome reveals convergent evolutionary mechanisms linked to viviparity in insects and beyond.</title>
        <authorList>
            <person name="Fouks B."/>
            <person name="Harrison M.C."/>
            <person name="Mikhailova A.A."/>
            <person name="Marchal E."/>
            <person name="English S."/>
            <person name="Carruthers M."/>
            <person name="Jennings E.C."/>
            <person name="Chiamaka E.L."/>
            <person name="Frigard R.A."/>
            <person name="Pippel M."/>
            <person name="Attardo G.M."/>
            <person name="Benoit J.B."/>
            <person name="Bornberg-Bauer E."/>
            <person name="Tobe S.S."/>
        </authorList>
    </citation>
    <scope>NUCLEOTIDE SEQUENCE</scope>
    <source>
        <strain evidence="1">Stay&amp;Tobe</strain>
    </source>
</reference>
<dbReference type="EMBL" id="JASPKZ010001228">
    <property type="protein sequence ID" value="KAJ9598353.1"/>
    <property type="molecule type" value="Genomic_DNA"/>
</dbReference>
<feature type="non-terminal residue" evidence="1">
    <location>
        <position position="128"/>
    </location>
</feature>
<sequence>PSQPGRTIMVGGAGNPRPVMVSNNASKYVIVTSRPPTPSQESLVRLPVQALQSTPTPSSNPGSTVVKFVTASQPVATQKIVQATAPNQQMTKLVVVCMANSGSTTSTTQRGLQSIFLLSYIQAVFILR</sequence>
<feature type="non-terminal residue" evidence="1">
    <location>
        <position position="1"/>
    </location>
</feature>
<organism evidence="1 2">
    <name type="scientific">Diploptera punctata</name>
    <name type="common">Pacific beetle cockroach</name>
    <dbReference type="NCBI Taxonomy" id="6984"/>
    <lineage>
        <taxon>Eukaryota</taxon>
        <taxon>Metazoa</taxon>
        <taxon>Ecdysozoa</taxon>
        <taxon>Arthropoda</taxon>
        <taxon>Hexapoda</taxon>
        <taxon>Insecta</taxon>
        <taxon>Pterygota</taxon>
        <taxon>Neoptera</taxon>
        <taxon>Polyneoptera</taxon>
        <taxon>Dictyoptera</taxon>
        <taxon>Blattodea</taxon>
        <taxon>Blaberoidea</taxon>
        <taxon>Blaberidae</taxon>
        <taxon>Diplopterinae</taxon>
        <taxon>Diploptera</taxon>
    </lineage>
</organism>
<keyword evidence="2" id="KW-1185">Reference proteome</keyword>